<dbReference type="InterPro" id="IPR024572">
    <property type="entry name" value="RcnB"/>
</dbReference>
<name>A0A7W8HIJ1_9BURK</name>
<evidence type="ECO:0000313" key="3">
    <source>
        <dbReference type="EMBL" id="MBB5272690.1"/>
    </source>
</evidence>
<protein>
    <submittedName>
        <fullName evidence="3">Ni/Co efflux regulator RcnB</fullName>
    </submittedName>
</protein>
<evidence type="ECO:0000256" key="2">
    <source>
        <dbReference type="SAM" id="SignalP"/>
    </source>
</evidence>
<feature type="compositionally biased region" description="Basic and acidic residues" evidence="1">
    <location>
        <begin position="28"/>
        <end position="81"/>
    </location>
</feature>
<dbReference type="AlphaFoldDB" id="A0A7W8HIJ1"/>
<accession>A0A7W8HIJ1</accession>
<organism evidence="3 4">
    <name type="scientific">Quisquiliibacterium transsilvanicum</name>
    <dbReference type="NCBI Taxonomy" id="1549638"/>
    <lineage>
        <taxon>Bacteria</taxon>
        <taxon>Pseudomonadati</taxon>
        <taxon>Pseudomonadota</taxon>
        <taxon>Betaproteobacteria</taxon>
        <taxon>Burkholderiales</taxon>
        <taxon>Burkholderiaceae</taxon>
        <taxon>Quisquiliibacterium</taxon>
    </lineage>
</organism>
<evidence type="ECO:0000256" key="1">
    <source>
        <dbReference type="SAM" id="MobiDB-lite"/>
    </source>
</evidence>
<evidence type="ECO:0000313" key="4">
    <source>
        <dbReference type="Proteomes" id="UP000532440"/>
    </source>
</evidence>
<feature type="region of interest" description="Disordered" evidence="1">
    <location>
        <begin position="25"/>
        <end position="104"/>
    </location>
</feature>
<dbReference type="RefSeq" id="WP_183968461.1">
    <property type="nucleotide sequence ID" value="NZ_BAABEW010000012.1"/>
</dbReference>
<dbReference type="Gene3D" id="3.10.450.160">
    <property type="entry name" value="inner membrane protein cigr"/>
    <property type="match status" value="1"/>
</dbReference>
<dbReference type="Proteomes" id="UP000532440">
    <property type="component" value="Unassembled WGS sequence"/>
</dbReference>
<gene>
    <name evidence="3" type="ORF">HNQ70_002713</name>
</gene>
<proteinExistence type="predicted"/>
<feature type="signal peptide" evidence="2">
    <location>
        <begin position="1"/>
        <end position="26"/>
    </location>
</feature>
<dbReference type="Pfam" id="PF11776">
    <property type="entry name" value="RcnB"/>
    <property type="match status" value="1"/>
</dbReference>
<feature type="chain" id="PRO_5030677057" evidence="2">
    <location>
        <begin position="27"/>
        <end position="165"/>
    </location>
</feature>
<comment type="caution">
    <text evidence="3">The sequence shown here is derived from an EMBL/GenBank/DDBJ whole genome shotgun (WGS) entry which is preliminary data.</text>
</comment>
<keyword evidence="4" id="KW-1185">Reference proteome</keyword>
<sequence length="165" mass="18399">MKSRYSTLAAAIAAAVFAFGATAASADPRGDRGERGARHQDDRRGAQHWQRDGGHRDAQRSHRAGYDRDDRSWRNDHDHRRAAPAYRHGPPPHARGGGRGAGPRHDLYAGRYVPAYYRTPHYVVRDWHGHRLAAPPRGYHWVQTGADYVLIAIGTGLIAQVVLGW</sequence>
<dbReference type="EMBL" id="JACHGB010000005">
    <property type="protein sequence ID" value="MBB5272690.1"/>
    <property type="molecule type" value="Genomic_DNA"/>
</dbReference>
<keyword evidence="2" id="KW-0732">Signal</keyword>
<reference evidence="3 4" key="1">
    <citation type="submission" date="2020-08" db="EMBL/GenBank/DDBJ databases">
        <title>Genomic Encyclopedia of Type Strains, Phase IV (KMG-IV): sequencing the most valuable type-strain genomes for metagenomic binning, comparative biology and taxonomic classification.</title>
        <authorList>
            <person name="Goeker M."/>
        </authorList>
    </citation>
    <scope>NUCLEOTIDE SEQUENCE [LARGE SCALE GENOMIC DNA]</scope>
    <source>
        <strain evidence="3 4">DSM 29781</strain>
    </source>
</reference>